<feature type="domain" description="RlpA-like protein double-psi beta-barrel" evidence="3">
    <location>
        <begin position="270"/>
        <end position="351"/>
    </location>
</feature>
<dbReference type="SUPFAM" id="SSF50685">
    <property type="entry name" value="Barwin-like endoglucanases"/>
    <property type="match status" value="1"/>
</dbReference>
<reference evidence="4 5" key="1">
    <citation type="journal article" date="2010" name="Stand. Genomic Sci.">
        <title>Complete genome sequence of Olsenella uli type strain (VPI D76D-27C).</title>
        <authorList>
            <person name="Goker M."/>
            <person name="Held B."/>
            <person name="Lucas S."/>
            <person name="Nolan M."/>
            <person name="Yasawong M."/>
            <person name="Glavina Del Rio T."/>
            <person name="Tice H."/>
            <person name="Cheng J.F."/>
            <person name="Bruce D."/>
            <person name="Detter J.C."/>
            <person name="Tapia R."/>
            <person name="Han C."/>
            <person name="Goodwin L."/>
            <person name="Pitluck S."/>
            <person name="Liolios K."/>
            <person name="Ivanova N."/>
            <person name="Mavromatis K."/>
            <person name="Mikhailova N."/>
            <person name="Pati A."/>
            <person name="Chen A."/>
            <person name="Palaniappan K."/>
            <person name="Land M."/>
            <person name="Hauser L."/>
            <person name="Chang Y.J."/>
            <person name="Jeffries C.D."/>
            <person name="Rohde M."/>
            <person name="Sikorski J."/>
            <person name="Pukall R."/>
            <person name="Woyke T."/>
            <person name="Bristow J."/>
            <person name="Eisen J.A."/>
            <person name="Markowitz V."/>
            <person name="Hugenholtz P."/>
            <person name="Kyrpides N.C."/>
            <person name="Klenk H.P."/>
            <person name="Lapidus A."/>
        </authorList>
    </citation>
    <scope>NUCLEOTIDE SEQUENCE [LARGE SCALE GENOMIC DNA]</scope>
    <source>
        <strain evidence="5">ATCC 49627 / DSM 7084 / CIP 109912 / JCM 12494 / NCIMB 702895 / VPI D76D-27C</strain>
    </source>
</reference>
<dbReference type="Proteomes" id="UP000000333">
    <property type="component" value="Chromosome"/>
</dbReference>
<keyword evidence="1" id="KW-0175">Coiled coil</keyword>
<dbReference type="OrthoDB" id="1404170at2"/>
<dbReference type="InterPro" id="IPR036908">
    <property type="entry name" value="RlpA-like_sf"/>
</dbReference>
<dbReference type="RefSeq" id="WP_013251587.1">
    <property type="nucleotide sequence ID" value="NC_014363.1"/>
</dbReference>
<organism evidence="4 5">
    <name type="scientific">Olsenella uli (strain ATCC 49627 / DSM 7084 / CCUG 31166 / CIP 109912 / JCM 12494 / LMG 11480 / NCIMB 702895 / VPI D76D-27C)</name>
    <name type="common">Lactobacillus uli</name>
    <dbReference type="NCBI Taxonomy" id="633147"/>
    <lineage>
        <taxon>Bacteria</taxon>
        <taxon>Bacillati</taxon>
        <taxon>Actinomycetota</taxon>
        <taxon>Coriobacteriia</taxon>
        <taxon>Coriobacteriales</taxon>
        <taxon>Atopobiaceae</taxon>
        <taxon>Olsenella</taxon>
    </lineage>
</organism>
<dbReference type="EMBL" id="CP002106">
    <property type="protein sequence ID" value="ADK67835.1"/>
    <property type="molecule type" value="Genomic_DNA"/>
</dbReference>
<dbReference type="PANTHER" id="PTHR34183">
    <property type="entry name" value="ENDOLYTIC PEPTIDOGLYCAN TRANSGLYCOSYLASE RLPA"/>
    <property type="match status" value="1"/>
</dbReference>
<dbReference type="HOGENOM" id="CLU_784898_0_0_11"/>
<dbReference type="Gene3D" id="6.10.250.3150">
    <property type="match status" value="1"/>
</dbReference>
<keyword evidence="5" id="KW-1185">Reference proteome</keyword>
<dbReference type="PANTHER" id="PTHR34183:SF8">
    <property type="entry name" value="ENDOLYTIC PEPTIDOGLYCAN TRANSGLYCOSYLASE RLPA-RELATED"/>
    <property type="match status" value="1"/>
</dbReference>
<dbReference type="Pfam" id="PF03330">
    <property type="entry name" value="DPBB_1"/>
    <property type="match status" value="1"/>
</dbReference>
<dbReference type="GeneID" id="78512139"/>
<feature type="coiled-coil region" evidence="1">
    <location>
        <begin position="138"/>
        <end position="183"/>
    </location>
</feature>
<feature type="region of interest" description="Disordered" evidence="2">
    <location>
        <begin position="201"/>
        <end position="263"/>
    </location>
</feature>
<dbReference type="CDD" id="cd22268">
    <property type="entry name" value="DPBB_RlpA-like"/>
    <property type="match status" value="1"/>
</dbReference>
<accession>E1QZM1</accession>
<proteinExistence type="predicted"/>
<evidence type="ECO:0000313" key="4">
    <source>
        <dbReference type="EMBL" id="ADK67835.1"/>
    </source>
</evidence>
<dbReference type="STRING" id="633147.Olsu_0721"/>
<gene>
    <name evidence="4" type="ordered locus">Olsu_0721</name>
</gene>
<evidence type="ECO:0000313" key="5">
    <source>
        <dbReference type="Proteomes" id="UP000000333"/>
    </source>
</evidence>
<dbReference type="AlphaFoldDB" id="E1QZM1"/>
<dbReference type="PATRIC" id="fig|633147.7.peg.827"/>
<protein>
    <submittedName>
        <fullName evidence="4">Rare lipoprotein A</fullName>
    </submittedName>
</protein>
<feature type="compositionally biased region" description="Low complexity" evidence="2">
    <location>
        <begin position="225"/>
        <end position="263"/>
    </location>
</feature>
<feature type="coiled-coil region" evidence="1">
    <location>
        <begin position="38"/>
        <end position="86"/>
    </location>
</feature>
<evidence type="ECO:0000256" key="1">
    <source>
        <dbReference type="SAM" id="Coils"/>
    </source>
</evidence>
<evidence type="ECO:0000259" key="3">
    <source>
        <dbReference type="Pfam" id="PF03330"/>
    </source>
</evidence>
<dbReference type="InterPro" id="IPR009009">
    <property type="entry name" value="RlpA-like_DPBB"/>
</dbReference>
<sequence length="357" mass="36836">MITPTRPALRFGRDAVAIITAATLCWATPLPALADESLESLQNAAITAADAYQQAQDQATQLQQQIDDNQQRIDELEAALPEQKAKASTAIRASYKMSQDQANLLTLLLSSEDFNQFVASLMYLDTVTQSNMDAIQGLAKTEAELQATRADLTSQKAAIDAKVAEAQSAYESAESARKTAERKAMENAAAAQAAYEAQQAAGQQDSTATEVAAATSGTNGGVSGGSNDSSNNANDSASDSSSADGSGSNASSDPNPSPSAPSGSYTYVGASTYGEGDGLMYSATASGDVVTPTSMGVAMKTMPLGTVIEITYNGRTTTAVVNDRGPYIAGREIDLQPAVAHALGFDGVGTVGYRVIG</sequence>
<evidence type="ECO:0000256" key="2">
    <source>
        <dbReference type="SAM" id="MobiDB-lite"/>
    </source>
</evidence>
<dbReference type="eggNOG" id="COG0797">
    <property type="taxonomic scope" value="Bacteria"/>
</dbReference>
<dbReference type="eggNOG" id="COG4942">
    <property type="taxonomic scope" value="Bacteria"/>
</dbReference>
<dbReference type="Gene3D" id="2.40.40.10">
    <property type="entry name" value="RlpA-like domain"/>
    <property type="match status" value="1"/>
</dbReference>
<dbReference type="KEGG" id="ols:Olsu_0721"/>
<keyword evidence="4" id="KW-0449">Lipoprotein</keyword>
<name>E1QZM1_OLSUV</name>